<dbReference type="Proteomes" id="UP000663843">
    <property type="component" value="Unassembled WGS sequence"/>
</dbReference>
<comment type="caution">
    <text evidence="2">The sequence shown here is derived from an EMBL/GenBank/DDBJ whole genome shotgun (WGS) entry which is preliminary data.</text>
</comment>
<feature type="non-terminal residue" evidence="2">
    <location>
        <position position="327"/>
    </location>
</feature>
<sequence length="327" mass="35965">MRESNFAFPPQNRACVCITSQLYDRRALDATSALPLYNSLTHLVYLTSTSPRIREILTLDGGLERLVRILRDFCANPPRRRDPAWIYALSPPEPITSDDLPKRIDHRISPTTFEFGDDDNDFFLESSSRAELEKAAHRFKIGPPRLAELAVQKPHPTTHSVPYIPTPGTPFPYQIDPLAARTFSLAFQCVVNIGVRGSEHIRRRVVQAGALGVVSCILAVWLKGKGFAIGPSATGSGAPRESREVRVRRREEAIERQRALDLARALEHATSSDNLRARAIAQPQPRIATAAIPPPALAPVRLNTNPSSESADEEMSGASDMGPSPTP</sequence>
<organism evidence="2 3">
    <name type="scientific">Rhizoctonia solani</name>
    <dbReference type="NCBI Taxonomy" id="456999"/>
    <lineage>
        <taxon>Eukaryota</taxon>
        <taxon>Fungi</taxon>
        <taxon>Dikarya</taxon>
        <taxon>Basidiomycota</taxon>
        <taxon>Agaricomycotina</taxon>
        <taxon>Agaricomycetes</taxon>
        <taxon>Cantharellales</taxon>
        <taxon>Ceratobasidiaceae</taxon>
        <taxon>Rhizoctonia</taxon>
    </lineage>
</organism>
<dbReference type="PANTHER" id="PTHR47442:SF1">
    <property type="entry name" value="MYND-TYPE ZINC FINGER PROTEIN MUB1"/>
    <property type="match status" value="1"/>
</dbReference>
<proteinExistence type="predicted"/>
<dbReference type="GO" id="GO:1990304">
    <property type="term" value="C:MUB1-RAD6-UBR2 ubiquitin ligase complex"/>
    <property type="evidence" value="ECO:0007669"/>
    <property type="project" value="TreeGrafter"/>
</dbReference>
<evidence type="ECO:0000313" key="2">
    <source>
        <dbReference type="EMBL" id="CAE6374923.1"/>
    </source>
</evidence>
<reference evidence="2" key="1">
    <citation type="submission" date="2021-01" db="EMBL/GenBank/DDBJ databases">
        <authorList>
            <person name="Kaushik A."/>
        </authorList>
    </citation>
    <scope>NUCLEOTIDE SEQUENCE</scope>
    <source>
        <strain evidence="2">AG2-2IIIB</strain>
    </source>
</reference>
<dbReference type="PANTHER" id="PTHR47442">
    <property type="entry name" value="MYND-TYPE ZINC FINGER PROTEIN MUB1"/>
    <property type="match status" value="1"/>
</dbReference>
<dbReference type="GO" id="GO:0007163">
    <property type="term" value="P:establishment or maintenance of cell polarity"/>
    <property type="evidence" value="ECO:0007669"/>
    <property type="project" value="TreeGrafter"/>
</dbReference>
<protein>
    <submittedName>
        <fullName evidence="2">Uncharacterized protein</fullName>
    </submittedName>
</protein>
<dbReference type="AlphaFoldDB" id="A0A8H2WI65"/>
<feature type="region of interest" description="Disordered" evidence="1">
    <location>
        <begin position="286"/>
        <end position="327"/>
    </location>
</feature>
<gene>
    <name evidence="2" type="ORF">RDB_LOCUS20669</name>
</gene>
<evidence type="ECO:0000256" key="1">
    <source>
        <dbReference type="SAM" id="MobiDB-lite"/>
    </source>
</evidence>
<dbReference type="InterPro" id="IPR051664">
    <property type="entry name" value="MYND-type_zinc_finger"/>
</dbReference>
<evidence type="ECO:0000313" key="3">
    <source>
        <dbReference type="Proteomes" id="UP000663843"/>
    </source>
</evidence>
<accession>A0A8H2WI65</accession>
<name>A0A8H2WI65_9AGAM</name>
<dbReference type="EMBL" id="CAJMWT010001051">
    <property type="protein sequence ID" value="CAE6374923.1"/>
    <property type="molecule type" value="Genomic_DNA"/>
</dbReference>
<dbReference type="GO" id="GO:0006511">
    <property type="term" value="P:ubiquitin-dependent protein catabolic process"/>
    <property type="evidence" value="ECO:0007669"/>
    <property type="project" value="TreeGrafter"/>
</dbReference>